<name>A0A564MAN6_9ENTR</name>
<dbReference type="Proteomes" id="UP000318370">
    <property type="component" value="Unassembled WGS sequence"/>
</dbReference>
<dbReference type="RefSeq" id="WP_142463547.1">
    <property type="nucleotide sequence ID" value="NZ_CABGHF010000026.1"/>
</dbReference>
<dbReference type="AlphaFoldDB" id="A0A564MAN6"/>
<proteinExistence type="predicted"/>
<gene>
    <name evidence="1" type="ORF">SB6408_05700</name>
</gene>
<sequence>MNKSTASPSFEYVKGSGRHFIGAPEWATLRTRTIYGDAWLERHEIGARVVFIPAKHYGTLVISRIPSPDEGETVIAERILKVVPHD</sequence>
<protein>
    <submittedName>
        <fullName evidence="1">Uncharacterized protein</fullName>
    </submittedName>
</protein>
<dbReference type="EMBL" id="CABGHF010000026">
    <property type="protein sequence ID" value="VUS91033.1"/>
    <property type="molecule type" value="Genomic_DNA"/>
</dbReference>
<organism evidence="1 2">
    <name type="scientific">Klebsiella spallanzanii</name>
    <dbReference type="NCBI Taxonomy" id="2587528"/>
    <lineage>
        <taxon>Bacteria</taxon>
        <taxon>Pseudomonadati</taxon>
        <taxon>Pseudomonadota</taxon>
        <taxon>Gammaproteobacteria</taxon>
        <taxon>Enterobacterales</taxon>
        <taxon>Enterobacteriaceae</taxon>
        <taxon>Klebsiella/Raoultella group</taxon>
        <taxon>Klebsiella</taxon>
    </lineage>
</organism>
<accession>A0A564MAN6</accession>
<reference evidence="1 2" key="1">
    <citation type="submission" date="2019-07" db="EMBL/GenBank/DDBJ databases">
        <authorList>
            <person name="Brisse S."/>
            <person name="Rodrigues C."/>
            <person name="Thorpe H."/>
        </authorList>
    </citation>
    <scope>NUCLEOTIDE SEQUENCE [LARGE SCALE GENOMIC DNA]</scope>
    <source>
        <strain evidence="1">SB6408</strain>
    </source>
</reference>
<evidence type="ECO:0000313" key="1">
    <source>
        <dbReference type="EMBL" id="VUS91033.1"/>
    </source>
</evidence>
<evidence type="ECO:0000313" key="2">
    <source>
        <dbReference type="Proteomes" id="UP000318370"/>
    </source>
</evidence>